<protein>
    <submittedName>
        <fullName evidence="4">Glycoside hydrolase N-terminal domain-containing protein</fullName>
    </submittedName>
</protein>
<dbReference type="Gene3D" id="1.50.10.10">
    <property type="match status" value="1"/>
</dbReference>
<dbReference type="PIRSF" id="PIRSF007663">
    <property type="entry name" value="UCP007663"/>
    <property type="match status" value="1"/>
</dbReference>
<keyword evidence="4" id="KW-0378">Hydrolase</keyword>
<dbReference type="InterPro" id="IPR008928">
    <property type="entry name" value="6-hairpin_glycosidase_sf"/>
</dbReference>
<evidence type="ECO:0000259" key="3">
    <source>
        <dbReference type="Pfam" id="PF22124"/>
    </source>
</evidence>
<dbReference type="SUPFAM" id="SSF48208">
    <property type="entry name" value="Six-hairpin glycosidases"/>
    <property type="match status" value="1"/>
</dbReference>
<feature type="domain" description="Glycosyl hydrolase family 95 N-terminal" evidence="1">
    <location>
        <begin position="9"/>
        <end position="258"/>
    </location>
</feature>
<evidence type="ECO:0000259" key="1">
    <source>
        <dbReference type="Pfam" id="PF14498"/>
    </source>
</evidence>
<dbReference type="EMBL" id="JBHUHO010000015">
    <property type="protein sequence ID" value="MFD2115316.1"/>
    <property type="molecule type" value="Genomic_DNA"/>
</dbReference>
<organism evidence="4 5">
    <name type="scientific">Paenibacillus yanchengensis</name>
    <dbReference type="NCBI Taxonomy" id="2035833"/>
    <lineage>
        <taxon>Bacteria</taxon>
        <taxon>Bacillati</taxon>
        <taxon>Bacillota</taxon>
        <taxon>Bacilli</taxon>
        <taxon>Bacillales</taxon>
        <taxon>Paenibacillaceae</taxon>
        <taxon>Paenibacillus</taxon>
    </lineage>
</organism>
<dbReference type="GO" id="GO:0016787">
    <property type="term" value="F:hydrolase activity"/>
    <property type="evidence" value="ECO:0007669"/>
    <property type="project" value="UniProtKB-KW"/>
</dbReference>
<name>A0ABW4YI48_9BACL</name>
<dbReference type="Pfam" id="PF21307">
    <property type="entry name" value="Glyco_hydro_95_C"/>
    <property type="match status" value="1"/>
</dbReference>
<evidence type="ECO:0000313" key="4">
    <source>
        <dbReference type="EMBL" id="MFD2115316.1"/>
    </source>
</evidence>
<dbReference type="InterPro" id="IPR049053">
    <property type="entry name" value="AFCA-like_C"/>
</dbReference>
<dbReference type="Pfam" id="PF14498">
    <property type="entry name" value="Glyco_hyd_65N_2"/>
    <property type="match status" value="1"/>
</dbReference>
<sequence>MKQTETLQLWYRNAAEKFDEALPIGNGRIGGMVYGGIEQERIKLNEDTLWSGGPKNTNNSEALAHLPEVRQLIADKQFVAAEQVITSTMLGPFTQSYMPLGDLLIATDHAASDVQNYRRTLDLEQAIATVSYERAGAQYSRQVFCSHPDLVMAIRLETTAPDGQSVNITMDSLLPYEIQTLDNKMLLSGTAPSHVDPNYFNQAGREPVIFTEGEGMRFASIVEVQFADGTVTTQADGLHISNAKEIVLLLHAATSFVSYDVDPATSNRNPINICEQTLRQVVTSMQWNNLLERHVADHRELFGRVQFTLDSPVRQKPTDLRLIDMKLGEQDLYMETLLFQYGRYLMIAGSRPGTEPLHLQGIWNESLRPPWSSNYTININTEMNYWPAEVCNLAECHEPLFDLIADLSKMGSVTAQEHYGASGWVAHHNTDLWRQTTPVGRTGEMPDTVSWAMWPMGGAWLVRHLWEHYEFQPSRIFLRETVVPIVTEAAQFLLDWLFEHESGYLYTSPSTTPENKFFTATGDISGVSEMTTMDIAIIRDVFTICLQANEQLVKHDNGNDKPFHSAVHVDSAQQLDSLIENIRQAIVKLPPYQIGANGQLQEWIEDYEEAEPGHRHVSHLYALHPGYDITPRSNPALAEACKTTLQRRVEHGGAHTGWSCAWTINMWARLYDGEEAYRYVRMLFEQSTNDNLFNSHPPFQIDGNFGYTAGVAEMLVQSHDGIITVLPAIPTSWASGQVKGLRARGGYEVAIQWSAEKIDTVEISASVDGVCKVAAKDRLQLMDDLPCQETQLVDGYYQYEFAVQRGKQYHLRVK</sequence>
<feature type="domain" description="Glycosyl hydrolase family 95 catalytic" evidence="3">
    <location>
        <begin position="287"/>
        <end position="715"/>
    </location>
</feature>
<dbReference type="PANTHER" id="PTHR31084:SF0">
    <property type="entry name" value="ALPHA-L-FUCOSIDASE 2"/>
    <property type="match status" value="1"/>
</dbReference>
<evidence type="ECO:0000313" key="5">
    <source>
        <dbReference type="Proteomes" id="UP001597362"/>
    </source>
</evidence>
<keyword evidence="5" id="KW-1185">Reference proteome</keyword>
<dbReference type="InterPro" id="IPR054363">
    <property type="entry name" value="GH95_cat"/>
</dbReference>
<dbReference type="InterPro" id="IPR016518">
    <property type="entry name" value="Alpha-L-fucosidase"/>
</dbReference>
<dbReference type="Pfam" id="PF22124">
    <property type="entry name" value="Glyco_hydro_95_cat"/>
    <property type="match status" value="1"/>
</dbReference>
<dbReference type="RefSeq" id="WP_377770355.1">
    <property type="nucleotide sequence ID" value="NZ_JBHUHO010000015.1"/>
</dbReference>
<dbReference type="Proteomes" id="UP001597362">
    <property type="component" value="Unassembled WGS sequence"/>
</dbReference>
<comment type="caution">
    <text evidence="4">The sequence shown here is derived from an EMBL/GenBank/DDBJ whole genome shotgun (WGS) entry which is preliminary data.</text>
</comment>
<dbReference type="PANTHER" id="PTHR31084">
    <property type="entry name" value="ALPHA-L-FUCOSIDASE 2"/>
    <property type="match status" value="1"/>
</dbReference>
<feature type="domain" description="Alpha fucosidase A-like C-terminal" evidence="2">
    <location>
        <begin position="717"/>
        <end position="811"/>
    </location>
</feature>
<dbReference type="InterPro" id="IPR027414">
    <property type="entry name" value="GH95_N_dom"/>
</dbReference>
<accession>A0ABW4YI48</accession>
<proteinExistence type="predicted"/>
<gene>
    <name evidence="4" type="ORF">ACFSJH_06160</name>
</gene>
<dbReference type="InterPro" id="IPR012341">
    <property type="entry name" value="6hp_glycosidase-like_sf"/>
</dbReference>
<reference evidence="5" key="1">
    <citation type="journal article" date="2019" name="Int. J. Syst. Evol. Microbiol.">
        <title>The Global Catalogue of Microorganisms (GCM) 10K type strain sequencing project: providing services to taxonomists for standard genome sequencing and annotation.</title>
        <authorList>
            <consortium name="The Broad Institute Genomics Platform"/>
            <consortium name="The Broad Institute Genome Sequencing Center for Infectious Disease"/>
            <person name="Wu L."/>
            <person name="Ma J."/>
        </authorList>
    </citation>
    <scope>NUCLEOTIDE SEQUENCE [LARGE SCALE GENOMIC DNA]</scope>
    <source>
        <strain evidence="5">GH52</strain>
    </source>
</reference>
<evidence type="ECO:0000259" key="2">
    <source>
        <dbReference type="Pfam" id="PF21307"/>
    </source>
</evidence>